<dbReference type="InterPro" id="IPR001650">
    <property type="entry name" value="Helicase_C-like"/>
</dbReference>
<dbReference type="SMART" id="SM00487">
    <property type="entry name" value="DEXDc"/>
    <property type="match status" value="1"/>
</dbReference>
<dbReference type="Gene3D" id="3.40.50.300">
    <property type="entry name" value="P-loop containing nucleotide triphosphate hydrolases"/>
    <property type="match status" value="2"/>
</dbReference>
<dbReference type="GO" id="GO:0005524">
    <property type="term" value="F:ATP binding"/>
    <property type="evidence" value="ECO:0007669"/>
    <property type="project" value="UniProtKB-KW"/>
</dbReference>
<dbReference type="Pfam" id="PF04851">
    <property type="entry name" value="ResIII"/>
    <property type="match status" value="1"/>
</dbReference>
<evidence type="ECO:0000259" key="2">
    <source>
        <dbReference type="PROSITE" id="PS51192"/>
    </source>
</evidence>
<dbReference type="InterPro" id="IPR025285">
    <property type="entry name" value="DUF4145"/>
</dbReference>
<dbReference type="GO" id="GO:0005829">
    <property type="term" value="C:cytosol"/>
    <property type="evidence" value="ECO:0007669"/>
    <property type="project" value="TreeGrafter"/>
</dbReference>
<dbReference type="GO" id="GO:0009035">
    <property type="term" value="F:type I site-specific deoxyribonuclease activity"/>
    <property type="evidence" value="ECO:0007669"/>
    <property type="project" value="UniProtKB-EC"/>
</dbReference>
<gene>
    <name evidence="3" type="ORF">FYJ65_04940</name>
</gene>
<dbReference type="InterPro" id="IPR014001">
    <property type="entry name" value="Helicase_ATP-bd"/>
</dbReference>
<dbReference type="Pfam" id="PF08463">
    <property type="entry name" value="EcoEI_R_C"/>
    <property type="match status" value="1"/>
</dbReference>
<dbReference type="SUPFAM" id="SSF52540">
    <property type="entry name" value="P-loop containing nucleoside triphosphate hydrolases"/>
    <property type="match status" value="2"/>
</dbReference>
<dbReference type="PANTHER" id="PTHR47396:SF1">
    <property type="entry name" value="ATP-DEPENDENT HELICASE IRC3-RELATED"/>
    <property type="match status" value="1"/>
</dbReference>
<proteinExistence type="predicted"/>
<dbReference type="Pfam" id="PF04313">
    <property type="entry name" value="HSDR_N"/>
    <property type="match status" value="1"/>
</dbReference>
<dbReference type="InterPro" id="IPR007409">
    <property type="entry name" value="Restrct_endonuc_type1_HsdR_N"/>
</dbReference>
<dbReference type="Proteomes" id="UP000469424">
    <property type="component" value="Unassembled WGS sequence"/>
</dbReference>
<dbReference type="InterPro" id="IPR050742">
    <property type="entry name" value="Helicase_Restrict-Modif_Enz"/>
</dbReference>
<evidence type="ECO:0000256" key="1">
    <source>
        <dbReference type="SAM" id="Coils"/>
    </source>
</evidence>
<dbReference type="EMBL" id="VUNA01000007">
    <property type="protein sequence ID" value="MST70694.1"/>
    <property type="molecule type" value="Genomic_DNA"/>
</dbReference>
<dbReference type="Pfam" id="PF13643">
    <property type="entry name" value="DUF4145"/>
    <property type="match status" value="1"/>
</dbReference>
<organism evidence="3 4">
    <name type="scientific">Mogibacterium kristiansenii</name>
    <dbReference type="NCBI Taxonomy" id="2606708"/>
    <lineage>
        <taxon>Bacteria</taxon>
        <taxon>Bacillati</taxon>
        <taxon>Bacillota</taxon>
        <taxon>Clostridia</taxon>
        <taxon>Peptostreptococcales</taxon>
        <taxon>Anaerovoracaceae</taxon>
        <taxon>Mogibacterium</taxon>
    </lineage>
</organism>
<dbReference type="InterPro" id="IPR006935">
    <property type="entry name" value="Helicase/UvrB_N"/>
</dbReference>
<evidence type="ECO:0000313" key="3">
    <source>
        <dbReference type="EMBL" id="MST70694.1"/>
    </source>
</evidence>
<dbReference type="Gene3D" id="3.90.1570.30">
    <property type="match status" value="1"/>
</dbReference>
<protein>
    <submittedName>
        <fullName evidence="3">DUF4145 domain-containing protein</fullName>
    </submittedName>
</protein>
<dbReference type="PROSITE" id="PS51192">
    <property type="entry name" value="HELICASE_ATP_BIND_1"/>
    <property type="match status" value="1"/>
</dbReference>
<dbReference type="InterPro" id="IPR013670">
    <property type="entry name" value="EcoEI_R_C_dom"/>
</dbReference>
<dbReference type="CDD" id="cd18799">
    <property type="entry name" value="SF2_C_EcoAI-like"/>
    <property type="match status" value="1"/>
</dbReference>
<feature type="coiled-coil region" evidence="1">
    <location>
        <begin position="138"/>
        <end position="183"/>
    </location>
</feature>
<accession>A0A6N7XIC6</accession>
<keyword evidence="4" id="KW-1185">Reference proteome</keyword>
<dbReference type="CDD" id="cd18032">
    <property type="entry name" value="DEXHc_RE_I_III_res"/>
    <property type="match status" value="1"/>
</dbReference>
<dbReference type="GO" id="GO:0003677">
    <property type="term" value="F:DNA binding"/>
    <property type="evidence" value="ECO:0007669"/>
    <property type="project" value="UniProtKB-KW"/>
</dbReference>
<name>A0A6N7XIC6_9FIRM</name>
<dbReference type="InterPro" id="IPR027417">
    <property type="entry name" value="P-loop_NTPase"/>
</dbReference>
<comment type="caution">
    <text evidence="3">The sequence shown here is derived from an EMBL/GenBank/DDBJ whole genome shotgun (WGS) entry which is preliminary data.</text>
</comment>
<feature type="domain" description="Helicase ATP-binding" evidence="2">
    <location>
        <begin position="353"/>
        <end position="513"/>
    </location>
</feature>
<evidence type="ECO:0000313" key="4">
    <source>
        <dbReference type="Proteomes" id="UP000469424"/>
    </source>
</evidence>
<sequence>MGNFDFLKEDAQFKSFADMAVRAERLLGIDPEACAIGCRKAMEFAIKWMYTADHFLRMPYKETLVAMINTNRFRELVPDDLMRRIQYVRALGNNAAHAGVQITYEQAALGIENLFYFMDFVACSYSRTYDAPDFHRELLGAENELEKKEALAQEKTQQYELNIQKLIEENRALKDELSARREERMENYVPKPLDLTEFKTRKIYIDVMLAAAGWTKGKDWLEEVRLEGMPNASGEGFADYVLYGDDGRPLAVVEAKRTSVNVENGRIQARLYADIMEKEYGRRPVVFLSNGFEMRIIDNRYPERPVAEFYSKRDLEKLHNLQRMREPLTDIRIRRDIAGRYYQEAAVKAVCRTLGEENRRKALLVMATGSGKTRTVISLVEVLQRKGWVKNVLFLADRTALVTQAKRSFGDQLPNLSVTNLCEDKENYGAACVFATYQTMIGCIDSVNDEDGKRLFTPGHFDLVICDEAHRSIYNKYRDIFNYFDAPLVGLTATPKDEIDKNTYGVFNLKAGQPTYGYELAQAVTDGYLVNYVSVESKLQFMENGINYDDLTPEEQDEFEDTFEDEDFIPKQIDSSALNQWLFNKDTIRKVLDILMTKGHRVHFGKDIGKTIIFAKNHRHAEEILKVFNEEYPKLTGYAEVIDNQIKNSQQAIDTFSNPKKLPQIAISVDMLDTGIDVPEVLNLVFFKKVMSKSKFWQMIGRGTRLCEGLLDGADKENFYIFDFCGNFEFFRLNPNGREVKDSGTLQGQLYRIKFALSHKLQNLEYQTEPLMAFRNNLVDEMLEKVRGINKEGFAARQHLRYIEKYLNKDNYKIITDEDESYVKEEIAPLLQDDTEDARVLRFDSLMYGIELAHLEGKKMSAGIQSLQNRVGRVAKEAGTIPAVKAQKMWIDRVLDTEWVSDADMNDFESVRKNLRELMIYYQPPKIKVHHTDFEDEILEMKWDGGELENDYLKDYRHDAEVYIRQHPDHLVIGKLKSNIPLTKMDVEQLEQILWSEVGSKEDYEKEYGDKPLGELVREIVGMDMNAAKAAFADYLENANLNDRQIYFVNQIVEYIVRNGIMKDVSVLQDSPFTDRGNIIELFGDSQDVWSGIMGTIRDINRNADIS</sequence>
<dbReference type="RefSeq" id="WP_154554257.1">
    <property type="nucleotide sequence ID" value="NZ_VUNA01000007.1"/>
</dbReference>
<dbReference type="Pfam" id="PF00271">
    <property type="entry name" value="Helicase_C"/>
    <property type="match status" value="1"/>
</dbReference>
<dbReference type="AlphaFoldDB" id="A0A6N7XIC6"/>
<keyword evidence="1" id="KW-0175">Coiled coil</keyword>
<dbReference type="GO" id="GO:0009307">
    <property type="term" value="P:DNA restriction-modification system"/>
    <property type="evidence" value="ECO:0007669"/>
    <property type="project" value="UniProtKB-KW"/>
</dbReference>
<dbReference type="PANTHER" id="PTHR47396">
    <property type="entry name" value="TYPE I RESTRICTION ENZYME ECOKI R PROTEIN"/>
    <property type="match status" value="1"/>
</dbReference>
<reference evidence="3 4" key="1">
    <citation type="submission" date="2019-08" db="EMBL/GenBank/DDBJ databases">
        <title>In-depth cultivation of the pig gut microbiome towards novel bacterial diversity and tailored functional studies.</title>
        <authorList>
            <person name="Wylensek D."/>
            <person name="Hitch T.C.A."/>
            <person name="Clavel T."/>
        </authorList>
    </citation>
    <scope>NUCLEOTIDE SEQUENCE [LARGE SCALE GENOMIC DNA]</scope>
    <source>
        <strain evidence="3 4">WCA-MUC-591-APC-4B</strain>
    </source>
</reference>